<protein>
    <recommendedName>
        <fullName evidence="4">DUF5068 domain-containing protein</fullName>
    </recommendedName>
</protein>
<gene>
    <name evidence="2" type="ORF">CHH64_16755</name>
</gene>
<organism evidence="2 3">
    <name type="scientific">Terribacillus saccharophilus</name>
    <dbReference type="NCBI Taxonomy" id="361277"/>
    <lineage>
        <taxon>Bacteria</taxon>
        <taxon>Bacillati</taxon>
        <taxon>Bacillota</taxon>
        <taxon>Bacilli</taxon>
        <taxon>Bacillales</taxon>
        <taxon>Bacillaceae</taxon>
        <taxon>Terribacillus</taxon>
    </lineage>
</organism>
<comment type="caution">
    <text evidence="2">The sequence shown here is derived from an EMBL/GenBank/DDBJ whole genome shotgun (WGS) entry which is preliminary data.</text>
</comment>
<evidence type="ECO:0000256" key="1">
    <source>
        <dbReference type="SAM" id="MobiDB-lite"/>
    </source>
</evidence>
<feature type="compositionally biased region" description="Basic and acidic residues" evidence="1">
    <location>
        <begin position="19"/>
        <end position="56"/>
    </location>
</feature>
<accession>A0A268A6Y5</accession>
<dbReference type="Gene3D" id="2.60.40.4170">
    <property type="match status" value="1"/>
</dbReference>
<dbReference type="EMBL" id="NPBV01000028">
    <property type="protein sequence ID" value="PAD19892.1"/>
    <property type="molecule type" value="Genomic_DNA"/>
</dbReference>
<dbReference type="InterPro" id="IPR031888">
    <property type="entry name" value="DUF5068"/>
</dbReference>
<reference evidence="2 3" key="1">
    <citation type="submission" date="2017-07" db="EMBL/GenBank/DDBJ databases">
        <title>Isolation and whole genome analysis of endospore-forming bacteria from heroin.</title>
        <authorList>
            <person name="Kalinowski J."/>
            <person name="Ahrens B."/>
            <person name="Al-Dilaimi A."/>
            <person name="Winkler A."/>
            <person name="Wibberg D."/>
            <person name="Schleenbecker U."/>
            <person name="Ruckert C."/>
            <person name="Wolfel R."/>
            <person name="Grass G."/>
        </authorList>
    </citation>
    <scope>NUCLEOTIDE SEQUENCE [LARGE SCALE GENOMIC DNA]</scope>
    <source>
        <strain evidence="2 3">7528</strain>
    </source>
</reference>
<dbReference type="Proteomes" id="UP000216013">
    <property type="component" value="Unassembled WGS sequence"/>
</dbReference>
<sequence>MLLFGAILSVFIISGCGSDSEKTSTEEKPAASKAAESKDNTEVKAEKDSSDNKEAAAADSESADFTELIDYMKTTMDAEETTVFYEVSEPQTHEMEGVTVSLDAYSLVGLKDFHTDYSIPFNDETNGAVVLAKYTVTNNTDTEVYYMPKIDLTYSSGQVYNSDYGEIVPEDQQLFNKLHPDDKYALGAGESVTGYIAYPFGTSELETVMTEGSALIEVPAAQAKPDDFGNAIGQPGKFTINFDEAGAEQTKANAEFYQDAISVDNMGEKTMIEEKEGIGQSKDLGDSTITLDGYQFTDFTPNEYEAPRFENFQNGVVLLTVKFNVDNKGPDNIGLDNIASNLYVNDSSQYQMSERMLSPYEYQQSIAAGDSGELLQVYVLDKEQYDKIWKDKAFDIELGPLYDENSEDISKGKKAEFKLK</sequence>
<feature type="region of interest" description="Disordered" evidence="1">
    <location>
        <begin position="18"/>
        <end position="61"/>
    </location>
</feature>
<proteinExistence type="predicted"/>
<dbReference type="Pfam" id="PF16781">
    <property type="entry name" value="DUF5068"/>
    <property type="match status" value="1"/>
</dbReference>
<evidence type="ECO:0000313" key="2">
    <source>
        <dbReference type="EMBL" id="PAD19892.1"/>
    </source>
</evidence>
<dbReference type="AlphaFoldDB" id="A0A268A6Y5"/>
<evidence type="ECO:0000313" key="3">
    <source>
        <dbReference type="Proteomes" id="UP000216013"/>
    </source>
</evidence>
<name>A0A268A6Y5_9BACI</name>
<evidence type="ECO:0008006" key="4">
    <source>
        <dbReference type="Google" id="ProtNLM"/>
    </source>
</evidence>